<evidence type="ECO:0000313" key="3">
    <source>
        <dbReference type="Proteomes" id="UP000178348"/>
    </source>
</evidence>
<dbReference type="PROSITE" id="PS51704">
    <property type="entry name" value="GP_PDE"/>
    <property type="match status" value="1"/>
</dbReference>
<dbReference type="Proteomes" id="UP000178348">
    <property type="component" value="Unassembled WGS sequence"/>
</dbReference>
<dbReference type="SUPFAM" id="SSF51695">
    <property type="entry name" value="PLC-like phosphodiesterases"/>
    <property type="match status" value="1"/>
</dbReference>
<reference evidence="2 3" key="1">
    <citation type="journal article" date="2016" name="Nat. Commun.">
        <title>Thousands of microbial genomes shed light on interconnected biogeochemical processes in an aquifer system.</title>
        <authorList>
            <person name="Anantharaman K."/>
            <person name="Brown C.T."/>
            <person name="Hug L.A."/>
            <person name="Sharon I."/>
            <person name="Castelle C.J."/>
            <person name="Probst A.J."/>
            <person name="Thomas B.C."/>
            <person name="Singh A."/>
            <person name="Wilkins M.J."/>
            <person name="Karaoz U."/>
            <person name="Brodie E.L."/>
            <person name="Williams K.H."/>
            <person name="Hubbard S.S."/>
            <person name="Banfield J.F."/>
        </authorList>
    </citation>
    <scope>NUCLEOTIDE SEQUENCE [LARGE SCALE GENOMIC DNA]</scope>
</reference>
<dbReference type="Pfam" id="PF03009">
    <property type="entry name" value="GDPD"/>
    <property type="match status" value="1"/>
</dbReference>
<evidence type="ECO:0000313" key="2">
    <source>
        <dbReference type="EMBL" id="OGZ01640.1"/>
    </source>
</evidence>
<dbReference type="GO" id="GO:0008081">
    <property type="term" value="F:phosphoric diester hydrolase activity"/>
    <property type="evidence" value="ECO:0007669"/>
    <property type="project" value="InterPro"/>
</dbReference>
<gene>
    <name evidence="2" type="ORF">A2946_02095</name>
</gene>
<dbReference type="PANTHER" id="PTHR46211:SF1">
    <property type="entry name" value="GLYCEROPHOSPHODIESTER PHOSPHODIESTERASE, CYTOPLASMIC"/>
    <property type="match status" value="1"/>
</dbReference>
<dbReference type="Gene3D" id="3.20.20.190">
    <property type="entry name" value="Phosphatidylinositol (PI) phosphodiesterase"/>
    <property type="match status" value="1"/>
</dbReference>
<protein>
    <recommendedName>
        <fullName evidence="1">GP-PDE domain-containing protein</fullName>
    </recommendedName>
</protein>
<name>A0A1G2CLM8_9BACT</name>
<comment type="caution">
    <text evidence="2">The sequence shown here is derived from an EMBL/GenBank/DDBJ whole genome shotgun (WGS) entry which is preliminary data.</text>
</comment>
<accession>A0A1G2CLM8</accession>
<dbReference type="EMBL" id="MHLB01000034">
    <property type="protein sequence ID" value="OGZ01640.1"/>
    <property type="molecule type" value="Genomic_DNA"/>
</dbReference>
<dbReference type="AlphaFoldDB" id="A0A1G2CLM8"/>
<sequence length="254" mass="29526">METFAHRGMLDEYPENSLSALREAFRRGFGIETDLRLTKDNDFLIIHDDTFLKTANVRRRVIDTTLAEAEKLTYPNSSEHLISLRSLLAMAAEENRGRQMALQLKYTSQNETGLQLLAKYWKEFNLYDSALTFDLTKEAATRLKEIDPKIKIALIVSEYKFEPTIYLWEEVKDFKPMDIVWSAEYLKLYRKAFFDEVKASGRTAYAMSPDVHWILGHPLAYEGYEKTWDDLILWGAEGICTDYPEKLAKRLARG</sequence>
<dbReference type="PANTHER" id="PTHR46211">
    <property type="entry name" value="GLYCEROPHOSPHORYL DIESTER PHOSPHODIESTERASE"/>
    <property type="match status" value="1"/>
</dbReference>
<dbReference type="InterPro" id="IPR030395">
    <property type="entry name" value="GP_PDE_dom"/>
</dbReference>
<evidence type="ECO:0000259" key="1">
    <source>
        <dbReference type="PROSITE" id="PS51704"/>
    </source>
</evidence>
<feature type="domain" description="GP-PDE" evidence="1">
    <location>
        <begin position="1"/>
        <end position="251"/>
    </location>
</feature>
<proteinExistence type="predicted"/>
<dbReference type="InterPro" id="IPR017946">
    <property type="entry name" value="PLC-like_Pdiesterase_TIM-brl"/>
</dbReference>
<dbReference type="GO" id="GO:0006629">
    <property type="term" value="P:lipid metabolic process"/>
    <property type="evidence" value="ECO:0007669"/>
    <property type="project" value="InterPro"/>
</dbReference>
<organism evidence="2 3">
    <name type="scientific">Candidatus Liptonbacteria bacterium RIFCSPLOWO2_01_FULL_53_13</name>
    <dbReference type="NCBI Taxonomy" id="1798651"/>
    <lineage>
        <taxon>Bacteria</taxon>
        <taxon>Candidatus Liptoniibacteriota</taxon>
    </lineage>
</organism>